<comment type="caution">
    <text evidence="2">The sequence shown here is derived from an EMBL/GenBank/DDBJ whole genome shotgun (WGS) entry which is preliminary data.</text>
</comment>
<evidence type="ECO:0000313" key="3">
    <source>
        <dbReference type="Proteomes" id="UP001064489"/>
    </source>
</evidence>
<dbReference type="Proteomes" id="UP001064489">
    <property type="component" value="Chromosome 8"/>
</dbReference>
<gene>
    <name evidence="2" type="ORF">LWI28_008023</name>
</gene>
<dbReference type="InterPro" id="IPR029472">
    <property type="entry name" value="Copia-like_N"/>
</dbReference>
<dbReference type="Pfam" id="PF14244">
    <property type="entry name" value="Retrotran_gag_3"/>
    <property type="match status" value="1"/>
</dbReference>
<reference evidence="2" key="2">
    <citation type="submission" date="2023-02" db="EMBL/GenBank/DDBJ databases">
        <authorList>
            <person name="Swenson N.G."/>
            <person name="Wegrzyn J.L."/>
            <person name="Mcevoy S.L."/>
        </authorList>
    </citation>
    <scope>NUCLEOTIDE SEQUENCE</scope>
    <source>
        <strain evidence="2">91603</strain>
        <tissue evidence="2">Leaf</tissue>
    </source>
</reference>
<evidence type="ECO:0000313" key="2">
    <source>
        <dbReference type="EMBL" id="KAI9173879.1"/>
    </source>
</evidence>
<proteinExistence type="predicted"/>
<protein>
    <recommendedName>
        <fullName evidence="1">Retrotransposon Copia-like N-terminal domain-containing protein</fullName>
    </recommendedName>
</protein>
<dbReference type="AlphaFoldDB" id="A0AAD5IPF9"/>
<keyword evidence="3" id="KW-1185">Reference proteome</keyword>
<accession>A0AAD5IPF9</accession>
<feature type="domain" description="Retrotransposon Copia-like N-terminal" evidence="1">
    <location>
        <begin position="38"/>
        <end position="74"/>
    </location>
</feature>
<organism evidence="2 3">
    <name type="scientific">Acer negundo</name>
    <name type="common">Box elder</name>
    <dbReference type="NCBI Taxonomy" id="4023"/>
    <lineage>
        <taxon>Eukaryota</taxon>
        <taxon>Viridiplantae</taxon>
        <taxon>Streptophyta</taxon>
        <taxon>Embryophyta</taxon>
        <taxon>Tracheophyta</taxon>
        <taxon>Spermatophyta</taxon>
        <taxon>Magnoliopsida</taxon>
        <taxon>eudicotyledons</taxon>
        <taxon>Gunneridae</taxon>
        <taxon>Pentapetalae</taxon>
        <taxon>rosids</taxon>
        <taxon>malvids</taxon>
        <taxon>Sapindales</taxon>
        <taxon>Sapindaceae</taxon>
        <taxon>Hippocastanoideae</taxon>
        <taxon>Acereae</taxon>
        <taxon>Acer</taxon>
    </lineage>
</organism>
<sequence>MNLPLTVFYLNYLPQRWPKLCPKLRPQPVISKLTAPSIGIKLYGSNHDIWPQVVEMYISVKDKLGYINGELTLPSSIDLSFFKWRIDNAIAEHGRSSKEKDTDRSKNELDLVIGGELIPTKDELVAREDVPSNDDTYVVIIVGASSAASIMAAENRDFDNDTVVLATSSIVAADGTSTTDVVV</sequence>
<name>A0AAD5IPF9_ACENE</name>
<reference evidence="2" key="1">
    <citation type="journal article" date="2022" name="Plant J.">
        <title>Strategies of tolerance reflected in two North American maple genomes.</title>
        <authorList>
            <person name="McEvoy S.L."/>
            <person name="Sezen U.U."/>
            <person name="Trouern-Trend A."/>
            <person name="McMahon S.M."/>
            <person name="Schaberg P.G."/>
            <person name="Yang J."/>
            <person name="Wegrzyn J.L."/>
            <person name="Swenson N.G."/>
        </authorList>
    </citation>
    <scope>NUCLEOTIDE SEQUENCE</scope>
    <source>
        <strain evidence="2">91603</strain>
    </source>
</reference>
<dbReference type="EMBL" id="JAJSOW010000103">
    <property type="protein sequence ID" value="KAI9173879.1"/>
    <property type="molecule type" value="Genomic_DNA"/>
</dbReference>
<evidence type="ECO:0000259" key="1">
    <source>
        <dbReference type="Pfam" id="PF14244"/>
    </source>
</evidence>